<evidence type="ECO:0000313" key="3">
    <source>
        <dbReference type="Proteomes" id="UP000236649"/>
    </source>
</evidence>
<dbReference type="EMBL" id="CP026107">
    <property type="protein sequence ID" value="AUT73414.1"/>
    <property type="molecule type" value="Genomic_DNA"/>
</dbReference>
<feature type="compositionally biased region" description="Basic and acidic residues" evidence="1">
    <location>
        <begin position="1"/>
        <end position="14"/>
    </location>
</feature>
<dbReference type="KEGG" id="phs:C2L64_34135"/>
<accession>A0AAN1JHS8</accession>
<name>A0AAN1JHS8_9BURK</name>
<proteinExistence type="predicted"/>
<feature type="region of interest" description="Disordered" evidence="1">
    <location>
        <begin position="1"/>
        <end position="36"/>
    </location>
</feature>
<reference evidence="2 3" key="1">
    <citation type="submission" date="2018-01" db="EMBL/GenBank/DDBJ databases">
        <title>Species boundaries and ecological features among Paraburkholderia terrae DSMZ17804T, P. hospita DSMZ17164T and P. caribensis DSMZ13236T.</title>
        <authorList>
            <person name="Pratama A.A."/>
        </authorList>
    </citation>
    <scope>NUCLEOTIDE SEQUENCE [LARGE SCALE GENOMIC DNA]</scope>
    <source>
        <strain evidence="2 3">DSM 17164</strain>
    </source>
</reference>
<sequence>MKHEGITRMPEAKRPNRSRNKTPQPNKNPPEATIRHGVCSDIFNPLVRISSERIPRTALRRAEQTNLPTRGHLCRAG</sequence>
<evidence type="ECO:0000313" key="2">
    <source>
        <dbReference type="EMBL" id="AUT73414.1"/>
    </source>
</evidence>
<dbReference type="AlphaFoldDB" id="A0AAN1JHS8"/>
<gene>
    <name evidence="2" type="ORF">C2L64_34135</name>
</gene>
<evidence type="ECO:0000256" key="1">
    <source>
        <dbReference type="SAM" id="MobiDB-lite"/>
    </source>
</evidence>
<dbReference type="RefSeq" id="WP_100216021.1">
    <property type="nucleotide sequence ID" value="NZ_NFVD01000462.1"/>
</dbReference>
<dbReference type="Proteomes" id="UP000236649">
    <property type="component" value="Chromosome 3"/>
</dbReference>
<protein>
    <submittedName>
        <fullName evidence="2">Uncharacterized protein</fullName>
    </submittedName>
</protein>
<organism evidence="2 3">
    <name type="scientific">Paraburkholderia hospita</name>
    <dbReference type="NCBI Taxonomy" id="169430"/>
    <lineage>
        <taxon>Bacteria</taxon>
        <taxon>Pseudomonadati</taxon>
        <taxon>Pseudomonadota</taxon>
        <taxon>Betaproteobacteria</taxon>
        <taxon>Burkholderiales</taxon>
        <taxon>Burkholderiaceae</taxon>
        <taxon>Paraburkholderia</taxon>
    </lineage>
</organism>